<dbReference type="Gene3D" id="3.20.20.80">
    <property type="entry name" value="Glycosidases"/>
    <property type="match status" value="1"/>
</dbReference>
<name>A0A1Y3PUC1_9BACI</name>
<dbReference type="EMBL" id="LZRT01000067">
    <property type="protein sequence ID" value="OUM87929.1"/>
    <property type="molecule type" value="Genomic_DNA"/>
</dbReference>
<evidence type="ECO:0000313" key="2">
    <source>
        <dbReference type="EMBL" id="OUM87929.1"/>
    </source>
</evidence>
<evidence type="ECO:0000313" key="3">
    <source>
        <dbReference type="Proteomes" id="UP000196475"/>
    </source>
</evidence>
<evidence type="ECO:0000259" key="1">
    <source>
        <dbReference type="Pfam" id="PF13200"/>
    </source>
</evidence>
<feature type="domain" description="DUF4015" evidence="1">
    <location>
        <begin position="8"/>
        <end position="213"/>
    </location>
</feature>
<reference evidence="3" key="1">
    <citation type="submission" date="2016-06" db="EMBL/GenBank/DDBJ databases">
        <authorList>
            <person name="Nascimento L."/>
            <person name="Pereira R.V."/>
            <person name="Martins L.F."/>
            <person name="Quaggio R.B."/>
            <person name="Silva A.M."/>
            <person name="Setubal J.C."/>
        </authorList>
    </citation>
    <scope>NUCLEOTIDE SEQUENCE [LARGE SCALE GENOMIC DNA]</scope>
</reference>
<organism evidence="2 3">
    <name type="scientific">Bacillus thermozeamaize</name>
    <dbReference type="NCBI Taxonomy" id="230954"/>
    <lineage>
        <taxon>Bacteria</taxon>
        <taxon>Bacillati</taxon>
        <taxon>Bacillota</taxon>
        <taxon>Bacilli</taxon>
        <taxon>Bacillales</taxon>
        <taxon>Bacillaceae</taxon>
        <taxon>Bacillus</taxon>
    </lineage>
</organism>
<dbReference type="Pfam" id="PF13200">
    <property type="entry name" value="DUF4015"/>
    <property type="match status" value="1"/>
</dbReference>
<dbReference type="Proteomes" id="UP000196475">
    <property type="component" value="Unassembled WGS sequence"/>
</dbReference>
<comment type="caution">
    <text evidence="2">The sequence shown here is derived from an EMBL/GenBank/DDBJ whole genome shotgun (WGS) entry which is preliminary data.</text>
</comment>
<dbReference type="AlphaFoldDB" id="A0A1Y3PUC1"/>
<accession>A0A1Y3PUC1</accession>
<dbReference type="InterPro" id="IPR025275">
    <property type="entry name" value="DUF4015"/>
</dbReference>
<protein>
    <recommendedName>
        <fullName evidence="1">DUF4015 domain-containing protein</fullName>
    </recommendedName>
</protein>
<sequence>MQAKNTYGIVTSNPELVQQANDLSVIMYEIKDVLGVHRTPIPGTVSMVSCFSDNQWIKEHPDFVAVSKDGMKATRKEKYFDWDCLCPSRDEWKEKLLRIVKEADRQGEVRLDVVGFPREGFCWCTICQEKWKQSRLEDWEAWRASVITDFVRSCREATKNRLYMTLYPDPLKVHHYHRFGVDIDAVSKYVDCFVIPVYDLHYSVTYWLETLAWGFRDMLKKPFLIELYACDLDPHKLAKATQVARHYADGVLFAYPRNAEYVQNVLSILKKS</sequence>
<proteinExistence type="predicted"/>
<gene>
    <name evidence="2" type="ORF">BAA01_10820</name>
</gene>